<feature type="compositionally biased region" description="Polar residues" evidence="5">
    <location>
        <begin position="350"/>
        <end position="359"/>
    </location>
</feature>
<keyword evidence="3" id="KW-0862">Zinc</keyword>
<dbReference type="GO" id="GO:0008033">
    <property type="term" value="P:tRNA processing"/>
    <property type="evidence" value="ECO:0007669"/>
    <property type="project" value="UniProtKB-KW"/>
</dbReference>
<accession>A0A9P8D388</accession>
<proteinExistence type="inferred from homology"/>
<evidence type="ECO:0000256" key="4">
    <source>
        <dbReference type="ARBA" id="ARBA00038402"/>
    </source>
</evidence>
<feature type="region of interest" description="Disordered" evidence="5">
    <location>
        <begin position="224"/>
        <end position="369"/>
    </location>
</feature>
<dbReference type="AlphaFoldDB" id="A0A9P8D388"/>
<feature type="region of interest" description="Disordered" evidence="5">
    <location>
        <begin position="158"/>
        <end position="181"/>
    </location>
</feature>
<evidence type="ECO:0000313" key="7">
    <source>
        <dbReference type="Proteomes" id="UP000717515"/>
    </source>
</evidence>
<evidence type="ECO:0008006" key="8">
    <source>
        <dbReference type="Google" id="ProtNLM"/>
    </source>
</evidence>
<evidence type="ECO:0000256" key="5">
    <source>
        <dbReference type="SAM" id="MobiDB-lite"/>
    </source>
</evidence>
<evidence type="ECO:0000256" key="3">
    <source>
        <dbReference type="ARBA" id="ARBA00022833"/>
    </source>
</evidence>
<gene>
    <name evidence="6" type="ORF">KVV02_006374</name>
</gene>
<dbReference type="Pfam" id="PF04032">
    <property type="entry name" value="Rpr2"/>
    <property type="match status" value="1"/>
</dbReference>
<sequence length="378" mass="40738">MADSNARLEFLWKASHMLLAQCPGASSHYMSQFLSLANDRDLRLHEDIQTKSCSACGSIFVPGINSKVKVVPVKETRIEKDRRKKLARKRAKMETTKNKKANSVLDKNGVANASATNIPKKSSEDTATATATGAVAAKRTLSQRDKKVIRITPYTELDRQQQQLQQQRRNAFGNKDQPPKVNKRANQILNHVIYSCQRCHRDTDLPGTKEGYLTARVKVTKPISQRRKLAKEREHQQQAAKEVQAASPTIPASLGKSLPLKQGTAAHQGVKRKASSQSTPASFDFEQPKYSVSMPSSPASRLSKASSIASSAATSPASSPRLPGLDERNGGGAGNKKKKKGGLASLLASQKSNGPSSEPGNGASGSGDSVLANFLMGL</sequence>
<dbReference type="Proteomes" id="UP000717515">
    <property type="component" value="Unassembled WGS sequence"/>
</dbReference>
<name>A0A9P8D388_MORAP</name>
<comment type="similarity">
    <text evidence="4">Belongs to the eukaryotic/archaeal RNase P protein component 4 family.</text>
</comment>
<dbReference type="PANTHER" id="PTHR14742:SF0">
    <property type="entry name" value="RIBONUCLEASE P PROTEIN SUBUNIT P21"/>
    <property type="match status" value="1"/>
</dbReference>
<dbReference type="PANTHER" id="PTHR14742">
    <property type="entry name" value="RIBONUCLEASE P SUBUNIT P21"/>
    <property type="match status" value="1"/>
</dbReference>
<protein>
    <recommendedName>
        <fullName evidence="8">Rpr2-domain-containing protein</fullName>
    </recommendedName>
</protein>
<feature type="compositionally biased region" description="Low complexity" evidence="5">
    <location>
        <begin position="295"/>
        <end position="319"/>
    </location>
</feature>
<comment type="caution">
    <text evidence="6">The sequence shown here is derived from an EMBL/GenBank/DDBJ whole genome shotgun (WGS) entry which is preliminary data.</text>
</comment>
<dbReference type="InterPro" id="IPR007175">
    <property type="entry name" value="Rpr2/Snm1/Rpp21"/>
</dbReference>
<evidence type="ECO:0000313" key="6">
    <source>
        <dbReference type="EMBL" id="KAG9327670.1"/>
    </source>
</evidence>
<feature type="compositionally biased region" description="Low complexity" evidence="5">
    <location>
        <begin position="160"/>
        <end position="169"/>
    </location>
</feature>
<evidence type="ECO:0000256" key="2">
    <source>
        <dbReference type="ARBA" id="ARBA00022723"/>
    </source>
</evidence>
<keyword evidence="2" id="KW-0479">Metal-binding</keyword>
<keyword evidence="1" id="KW-0819">tRNA processing</keyword>
<reference evidence="6" key="1">
    <citation type="submission" date="2021-07" db="EMBL/GenBank/DDBJ databases">
        <title>Draft genome of Mortierella alpina, strain LL118, isolated from an aspen leaf litter sample.</title>
        <authorList>
            <person name="Yang S."/>
            <person name="Vinatzer B.A."/>
        </authorList>
    </citation>
    <scope>NUCLEOTIDE SEQUENCE</scope>
    <source>
        <strain evidence="6">LL118</strain>
    </source>
</reference>
<dbReference type="GO" id="GO:0046872">
    <property type="term" value="F:metal ion binding"/>
    <property type="evidence" value="ECO:0007669"/>
    <property type="project" value="UniProtKB-KW"/>
</dbReference>
<organism evidence="6 7">
    <name type="scientific">Mortierella alpina</name>
    <name type="common">Oleaginous fungus</name>
    <name type="synonym">Mortierella renispora</name>
    <dbReference type="NCBI Taxonomy" id="64518"/>
    <lineage>
        <taxon>Eukaryota</taxon>
        <taxon>Fungi</taxon>
        <taxon>Fungi incertae sedis</taxon>
        <taxon>Mucoromycota</taxon>
        <taxon>Mortierellomycotina</taxon>
        <taxon>Mortierellomycetes</taxon>
        <taxon>Mortierellales</taxon>
        <taxon>Mortierellaceae</taxon>
        <taxon>Mortierella</taxon>
    </lineage>
</organism>
<dbReference type="GO" id="GO:0005655">
    <property type="term" value="C:nucleolar ribonuclease P complex"/>
    <property type="evidence" value="ECO:0007669"/>
    <property type="project" value="TreeGrafter"/>
</dbReference>
<dbReference type="EMBL" id="JAIFTL010000002">
    <property type="protein sequence ID" value="KAG9327670.1"/>
    <property type="molecule type" value="Genomic_DNA"/>
</dbReference>
<evidence type="ECO:0000256" key="1">
    <source>
        <dbReference type="ARBA" id="ARBA00022694"/>
    </source>
</evidence>